<evidence type="ECO:0000256" key="1">
    <source>
        <dbReference type="SAM" id="MobiDB-lite"/>
    </source>
</evidence>
<comment type="caution">
    <text evidence="2">The sequence shown here is derived from an EMBL/GenBank/DDBJ whole genome shotgun (WGS) entry which is preliminary data.</text>
</comment>
<dbReference type="AlphaFoldDB" id="A0A8S3S8D7"/>
<accession>A0A8S3S8D7</accession>
<keyword evidence="3" id="KW-1185">Reference proteome</keyword>
<dbReference type="EMBL" id="CAJPWZ010001583">
    <property type="protein sequence ID" value="CAG2218000.1"/>
    <property type="molecule type" value="Genomic_DNA"/>
</dbReference>
<gene>
    <name evidence="2" type="ORF">MEDL_31643</name>
</gene>
<feature type="compositionally biased region" description="Polar residues" evidence="1">
    <location>
        <begin position="151"/>
        <end position="170"/>
    </location>
</feature>
<name>A0A8S3S8D7_MYTED</name>
<proteinExistence type="predicted"/>
<dbReference type="Proteomes" id="UP000683360">
    <property type="component" value="Unassembled WGS sequence"/>
</dbReference>
<reference evidence="2" key="1">
    <citation type="submission" date="2021-03" db="EMBL/GenBank/DDBJ databases">
        <authorList>
            <person name="Bekaert M."/>
        </authorList>
    </citation>
    <scope>NUCLEOTIDE SEQUENCE</scope>
</reference>
<sequence>MAFDAQANRYSSNHSNSYEVTTNQFNLTTNSSDTSSAEAEAIEEVAKWLWIIVSPILLVFASHYLSNDESRNDMNNAANDGTETEINSNSNIVVPNYRFLELPANGGTETDINSNSNTFVPTYQFSELSATCQSLPNIQNRQLSLSATCQSITESPNGSSLEPQNSIHSMNHSDTENTRNGDNTRTNRISSDFSSTSICHTIRELEPLDETWL</sequence>
<protein>
    <submittedName>
        <fullName evidence="2">Uncharacterized protein</fullName>
    </submittedName>
</protein>
<evidence type="ECO:0000313" key="3">
    <source>
        <dbReference type="Proteomes" id="UP000683360"/>
    </source>
</evidence>
<feature type="region of interest" description="Disordered" evidence="1">
    <location>
        <begin position="151"/>
        <end position="190"/>
    </location>
</feature>
<organism evidence="2 3">
    <name type="scientific">Mytilus edulis</name>
    <name type="common">Blue mussel</name>
    <dbReference type="NCBI Taxonomy" id="6550"/>
    <lineage>
        <taxon>Eukaryota</taxon>
        <taxon>Metazoa</taxon>
        <taxon>Spiralia</taxon>
        <taxon>Lophotrochozoa</taxon>
        <taxon>Mollusca</taxon>
        <taxon>Bivalvia</taxon>
        <taxon>Autobranchia</taxon>
        <taxon>Pteriomorphia</taxon>
        <taxon>Mytilida</taxon>
        <taxon>Mytiloidea</taxon>
        <taxon>Mytilidae</taxon>
        <taxon>Mytilinae</taxon>
        <taxon>Mytilus</taxon>
    </lineage>
</organism>
<evidence type="ECO:0000313" key="2">
    <source>
        <dbReference type="EMBL" id="CAG2218000.1"/>
    </source>
</evidence>